<keyword evidence="8" id="KW-1185">Reference proteome</keyword>
<keyword evidence="2" id="KW-0548">Nucleotidyltransferase</keyword>
<dbReference type="GO" id="GO:0016779">
    <property type="term" value="F:nucleotidyltransferase activity"/>
    <property type="evidence" value="ECO:0007669"/>
    <property type="project" value="UniProtKB-KW"/>
</dbReference>
<evidence type="ECO:0000259" key="6">
    <source>
        <dbReference type="Pfam" id="PF18697"/>
    </source>
</evidence>
<dbReference type="Ensembl" id="ENSSOCT00000012998.1">
    <property type="protein sequence ID" value="ENSSOCP00000012652.1"/>
    <property type="gene ID" value="ENSSOCG00000009624.1"/>
</dbReference>
<keyword evidence="3" id="KW-0540">Nuclease</keyword>
<name>A0A8D0FAZ5_STROC</name>
<dbReference type="Gene3D" id="2.30.30.850">
    <property type="match status" value="1"/>
</dbReference>
<evidence type="ECO:0000256" key="2">
    <source>
        <dbReference type="ARBA" id="ARBA00022695"/>
    </source>
</evidence>
<dbReference type="GO" id="GO:0004519">
    <property type="term" value="F:endonuclease activity"/>
    <property type="evidence" value="ECO:0007669"/>
    <property type="project" value="UniProtKB-KW"/>
</dbReference>
<evidence type="ECO:0000256" key="5">
    <source>
        <dbReference type="ARBA" id="ARBA00022801"/>
    </source>
</evidence>
<reference evidence="7" key="1">
    <citation type="submission" date="2025-08" db="UniProtKB">
        <authorList>
            <consortium name="Ensembl"/>
        </authorList>
    </citation>
    <scope>IDENTIFICATION</scope>
</reference>
<feature type="domain" description="Murine leukemia virus integrase C-terminal" evidence="6">
    <location>
        <begin position="40"/>
        <end position="93"/>
    </location>
</feature>
<dbReference type="GO" id="GO:0016787">
    <property type="term" value="F:hydrolase activity"/>
    <property type="evidence" value="ECO:0007669"/>
    <property type="project" value="UniProtKB-KW"/>
</dbReference>
<dbReference type="InterPro" id="IPR040643">
    <property type="entry name" value="MLVIN_C"/>
</dbReference>
<keyword evidence="5" id="KW-0378">Hydrolase</keyword>
<evidence type="ECO:0000256" key="3">
    <source>
        <dbReference type="ARBA" id="ARBA00022722"/>
    </source>
</evidence>
<dbReference type="AlphaFoldDB" id="A0A8D0FAZ5"/>
<dbReference type="Pfam" id="PF18697">
    <property type="entry name" value="MLVIN_C"/>
    <property type="match status" value="1"/>
</dbReference>
<organism evidence="7 8">
    <name type="scientific">Strix occidentalis caurina</name>
    <name type="common">northern spotted owl</name>
    <dbReference type="NCBI Taxonomy" id="311401"/>
    <lineage>
        <taxon>Eukaryota</taxon>
        <taxon>Metazoa</taxon>
        <taxon>Chordata</taxon>
        <taxon>Craniata</taxon>
        <taxon>Vertebrata</taxon>
        <taxon>Euteleostomi</taxon>
        <taxon>Archelosauria</taxon>
        <taxon>Archosauria</taxon>
        <taxon>Dinosauria</taxon>
        <taxon>Saurischia</taxon>
        <taxon>Theropoda</taxon>
        <taxon>Coelurosauria</taxon>
        <taxon>Aves</taxon>
        <taxon>Neognathae</taxon>
        <taxon>Neoaves</taxon>
        <taxon>Telluraves</taxon>
        <taxon>Strigiformes</taxon>
        <taxon>Strigidae</taxon>
        <taxon>Strix</taxon>
    </lineage>
</organism>
<dbReference type="Proteomes" id="UP000694551">
    <property type="component" value="Unplaced"/>
</dbReference>
<accession>A0A8D0FAZ5</accession>
<keyword evidence="1" id="KW-0808">Transferase</keyword>
<protein>
    <recommendedName>
        <fullName evidence="6">Murine leukemia virus integrase C-terminal domain-containing protein</fullName>
    </recommendedName>
</protein>
<evidence type="ECO:0000313" key="8">
    <source>
        <dbReference type="Proteomes" id="UP000694551"/>
    </source>
</evidence>
<sequence length="117" mass="13667">MYVKGKQDVYNYLLSLGKTLTAIRSAVVWNRALSLETPVHDFQPGDYVYVKTWTSEPLQERWKGPFQILLTTFTAIKIAESDAWIHYTRVKKAPTPWKIIKWKSTSTGPLKLRIRRQ</sequence>
<evidence type="ECO:0000256" key="4">
    <source>
        <dbReference type="ARBA" id="ARBA00022759"/>
    </source>
</evidence>
<keyword evidence="4" id="KW-0255">Endonuclease</keyword>
<evidence type="ECO:0000256" key="1">
    <source>
        <dbReference type="ARBA" id="ARBA00022679"/>
    </source>
</evidence>
<reference evidence="7" key="2">
    <citation type="submission" date="2025-09" db="UniProtKB">
        <authorList>
            <consortium name="Ensembl"/>
        </authorList>
    </citation>
    <scope>IDENTIFICATION</scope>
</reference>
<proteinExistence type="predicted"/>
<evidence type="ECO:0000313" key="7">
    <source>
        <dbReference type="Ensembl" id="ENSSOCP00000012652.1"/>
    </source>
</evidence>